<feature type="chain" id="PRO_5045415391" evidence="1">
    <location>
        <begin position="29"/>
        <end position="163"/>
    </location>
</feature>
<protein>
    <submittedName>
        <fullName evidence="2">DUF6448 family protein</fullName>
    </submittedName>
</protein>
<dbReference type="EMBL" id="JBHFLD010000053">
    <property type="protein sequence ID" value="MFB2717838.1"/>
    <property type="molecule type" value="Genomic_DNA"/>
</dbReference>
<organism evidence="2 3">
    <name type="scientific">Marinobacter shengliensis</name>
    <dbReference type="NCBI Taxonomy" id="1389223"/>
    <lineage>
        <taxon>Bacteria</taxon>
        <taxon>Pseudomonadati</taxon>
        <taxon>Pseudomonadota</taxon>
        <taxon>Gammaproteobacteria</taxon>
        <taxon>Pseudomonadales</taxon>
        <taxon>Marinobacteraceae</taxon>
        <taxon>Marinobacter</taxon>
    </lineage>
</organism>
<name>A0ABV4WCJ2_9GAMM</name>
<evidence type="ECO:0000313" key="2">
    <source>
        <dbReference type="EMBL" id="MFB2717838.1"/>
    </source>
</evidence>
<comment type="caution">
    <text evidence="2">The sequence shown here is derived from an EMBL/GenBank/DDBJ whole genome shotgun (WGS) entry which is preliminary data.</text>
</comment>
<feature type="non-terminal residue" evidence="2">
    <location>
        <position position="163"/>
    </location>
</feature>
<keyword evidence="1" id="KW-0732">Signal</keyword>
<evidence type="ECO:0000256" key="1">
    <source>
        <dbReference type="SAM" id="SignalP"/>
    </source>
</evidence>
<dbReference type="Proteomes" id="UP001576762">
    <property type="component" value="Unassembled WGS sequence"/>
</dbReference>
<reference evidence="2 3" key="1">
    <citation type="submission" date="2024-09" db="EMBL/GenBank/DDBJ databases">
        <title>Draft genome sequences of 6 high pH adapted Marinobacter shengliensis sp. isolated from Mariana forearc serpentinite mud volcanoes.</title>
        <authorList>
            <person name="Elkassas S."/>
            <person name="Serres M."/>
            <person name="Michael N."/>
            <person name="Amina P."/>
            <person name="Teodora Z."/>
            <person name="Julie H."/>
        </authorList>
    </citation>
    <scope>NUCLEOTIDE SEQUENCE [LARGE SCALE GENOMIC DNA]</scope>
    <source>
        <strain evidence="2 3">EB4</strain>
    </source>
</reference>
<sequence length="163" mass="17599">MKTKLRKTAVPAVAAAIFSLMFAGSAQAHCDALDGPVITEARAALESGNVKPLLKWVPAKDEAEIKRVFADVRQVRGQSETAKNIADQHLFSTLVEVHRASEGAPFTGIKPSGQIDPGLMAADAALENGQIDRLVANITRKIENGIRERYHEAQRARAMADQS</sequence>
<keyword evidence="3" id="KW-1185">Reference proteome</keyword>
<dbReference type="RefSeq" id="WP_374816162.1">
    <property type="nucleotide sequence ID" value="NZ_JBHFLD010000053.1"/>
</dbReference>
<proteinExistence type="predicted"/>
<dbReference type="Pfam" id="PF20046">
    <property type="entry name" value="DUF6448"/>
    <property type="match status" value="1"/>
</dbReference>
<gene>
    <name evidence="2" type="ORF">ACE05E_20405</name>
</gene>
<evidence type="ECO:0000313" key="3">
    <source>
        <dbReference type="Proteomes" id="UP001576762"/>
    </source>
</evidence>
<feature type="signal peptide" evidence="1">
    <location>
        <begin position="1"/>
        <end position="28"/>
    </location>
</feature>
<dbReference type="InterPro" id="IPR045613">
    <property type="entry name" value="DUF6448"/>
</dbReference>
<accession>A0ABV4WCJ2</accession>